<dbReference type="AlphaFoldDB" id="A0A8X6KNX5"/>
<dbReference type="EMBL" id="BMAW01093967">
    <property type="protein sequence ID" value="GFS63006.1"/>
    <property type="molecule type" value="Genomic_DNA"/>
</dbReference>
<keyword evidence="2" id="KW-1185">Reference proteome</keyword>
<name>A0A8X6KNX5_NEPPI</name>
<reference evidence="1" key="1">
    <citation type="submission" date="2020-08" db="EMBL/GenBank/DDBJ databases">
        <title>Multicomponent nature underlies the extraordinary mechanical properties of spider dragline silk.</title>
        <authorList>
            <person name="Kono N."/>
            <person name="Nakamura H."/>
            <person name="Mori M."/>
            <person name="Yoshida Y."/>
            <person name="Ohtoshi R."/>
            <person name="Malay A.D."/>
            <person name="Moran D.A.P."/>
            <person name="Tomita M."/>
            <person name="Numata K."/>
            <person name="Arakawa K."/>
        </authorList>
    </citation>
    <scope>NUCLEOTIDE SEQUENCE</scope>
</reference>
<comment type="caution">
    <text evidence="1">The sequence shown here is derived from an EMBL/GenBank/DDBJ whole genome shotgun (WGS) entry which is preliminary data.</text>
</comment>
<protein>
    <submittedName>
        <fullName evidence="1">Uncharacterized protein</fullName>
    </submittedName>
</protein>
<evidence type="ECO:0000313" key="1">
    <source>
        <dbReference type="EMBL" id="GFS63006.1"/>
    </source>
</evidence>
<proteinExistence type="predicted"/>
<evidence type="ECO:0000313" key="2">
    <source>
        <dbReference type="Proteomes" id="UP000887013"/>
    </source>
</evidence>
<organism evidence="1 2">
    <name type="scientific">Nephila pilipes</name>
    <name type="common">Giant wood spider</name>
    <name type="synonym">Nephila maculata</name>
    <dbReference type="NCBI Taxonomy" id="299642"/>
    <lineage>
        <taxon>Eukaryota</taxon>
        <taxon>Metazoa</taxon>
        <taxon>Ecdysozoa</taxon>
        <taxon>Arthropoda</taxon>
        <taxon>Chelicerata</taxon>
        <taxon>Arachnida</taxon>
        <taxon>Araneae</taxon>
        <taxon>Araneomorphae</taxon>
        <taxon>Entelegynae</taxon>
        <taxon>Araneoidea</taxon>
        <taxon>Nephilidae</taxon>
        <taxon>Nephila</taxon>
    </lineage>
</organism>
<sequence length="103" mass="11394">MVTKTFGTFSNHFASGQVTSPNVRWLCSASRWPETTNQRMRRAPAGYCSAYAAEAATAKPLVCWQACEFALRATDTTFVKRFALFFGWLPAETRQTAALPHAG</sequence>
<gene>
    <name evidence="1" type="ORF">NPIL_317471</name>
</gene>
<accession>A0A8X6KNX5</accession>
<dbReference type="Proteomes" id="UP000887013">
    <property type="component" value="Unassembled WGS sequence"/>
</dbReference>